<dbReference type="PATRIC" id="fig|1813736.3.peg.4567"/>
<gene>
    <name evidence="9" type="primary">mapB</name>
    <name evidence="6" type="synonym">map</name>
    <name evidence="9" type="ORF">LuPra_04329</name>
</gene>
<evidence type="ECO:0000256" key="7">
    <source>
        <dbReference type="RuleBase" id="RU003653"/>
    </source>
</evidence>
<comment type="similarity">
    <text evidence="6">Belongs to the peptidase M24A family. Methionine aminopeptidase type 1 subfamily.</text>
</comment>
<dbReference type="HAMAP" id="MF_01974">
    <property type="entry name" value="MetAP_1"/>
    <property type="match status" value="1"/>
</dbReference>
<feature type="binding site" evidence="6">
    <location>
        <position position="231"/>
    </location>
    <ligand>
        <name>a divalent metal cation</name>
        <dbReference type="ChEBI" id="CHEBI:60240"/>
        <label>2</label>
        <note>catalytic</note>
    </ligand>
</feature>
<feature type="binding site" evidence="6">
    <location>
        <position position="76"/>
    </location>
    <ligand>
        <name>substrate</name>
    </ligand>
</feature>
<dbReference type="GO" id="GO:0046872">
    <property type="term" value="F:metal ion binding"/>
    <property type="evidence" value="ECO:0007669"/>
    <property type="project" value="UniProtKB-UniRule"/>
</dbReference>
<dbReference type="EMBL" id="CP015136">
    <property type="protein sequence ID" value="AMY11084.1"/>
    <property type="molecule type" value="Genomic_DNA"/>
</dbReference>
<dbReference type="InterPro" id="IPR036005">
    <property type="entry name" value="Creatinase/aminopeptidase-like"/>
</dbReference>
<comment type="catalytic activity">
    <reaction evidence="6 7">
        <text>Release of N-terminal amino acids, preferentially methionine, from peptides and arylamides.</text>
        <dbReference type="EC" id="3.4.11.18"/>
    </reaction>
</comment>
<dbReference type="InterPro" id="IPR001714">
    <property type="entry name" value="Pept_M24_MAP"/>
</dbReference>
<dbReference type="PANTHER" id="PTHR43330">
    <property type="entry name" value="METHIONINE AMINOPEPTIDASE"/>
    <property type="match status" value="1"/>
</dbReference>
<feature type="binding site" evidence="6">
    <location>
        <position position="231"/>
    </location>
    <ligand>
        <name>a divalent metal cation</name>
        <dbReference type="ChEBI" id="CHEBI:60240"/>
        <label>1</label>
    </ligand>
</feature>
<dbReference type="GO" id="GO:0070006">
    <property type="term" value="F:metalloaminopeptidase activity"/>
    <property type="evidence" value="ECO:0007669"/>
    <property type="project" value="UniProtKB-UniRule"/>
</dbReference>
<dbReference type="InterPro" id="IPR000994">
    <property type="entry name" value="Pept_M24"/>
</dbReference>
<feature type="binding site" evidence="6">
    <location>
        <position position="104"/>
    </location>
    <ligand>
        <name>a divalent metal cation</name>
        <dbReference type="ChEBI" id="CHEBI:60240"/>
        <label>1</label>
    </ligand>
</feature>
<reference evidence="10" key="2">
    <citation type="submission" date="2016-04" db="EMBL/GenBank/DDBJ databases">
        <title>First Complete Genome Sequence of a Subdivision 6 Acidobacterium.</title>
        <authorList>
            <person name="Huang S."/>
            <person name="Vieira S."/>
            <person name="Bunk B."/>
            <person name="Riedel T."/>
            <person name="Sproeer C."/>
            <person name="Overmann J."/>
        </authorList>
    </citation>
    <scope>NUCLEOTIDE SEQUENCE [LARGE SCALE GENOMIC DNA]</scope>
    <source>
        <strain evidence="10">DSM 100886 HEG_-6_39</strain>
    </source>
</reference>
<comment type="function">
    <text evidence="1 6">Removes the N-terminal methionine from nascent proteins. The N-terminal methionine is often cleaved when the second residue in the primary sequence is small and uncharged (Met-Ala-, Cys, Gly, Pro, Ser, Thr, or Val). Requires deformylation of the N(alpha)-formylated initiator methionine before it can be hydrolyzed.</text>
</comment>
<feature type="binding site" evidence="6">
    <location>
        <position position="174"/>
    </location>
    <ligand>
        <name>substrate</name>
    </ligand>
</feature>
<feature type="binding site" evidence="6">
    <location>
        <position position="200"/>
    </location>
    <ligand>
        <name>a divalent metal cation</name>
        <dbReference type="ChEBI" id="CHEBI:60240"/>
        <label>2</label>
        <note>catalytic</note>
    </ligand>
</feature>
<dbReference type="GO" id="GO:0004239">
    <property type="term" value="F:initiator methionyl aminopeptidase activity"/>
    <property type="evidence" value="ECO:0007669"/>
    <property type="project" value="UniProtKB-UniRule"/>
</dbReference>
<keyword evidence="10" id="KW-1185">Reference proteome</keyword>
<evidence type="ECO:0000256" key="3">
    <source>
        <dbReference type="ARBA" id="ARBA00022670"/>
    </source>
</evidence>
<evidence type="ECO:0000313" key="9">
    <source>
        <dbReference type="EMBL" id="AMY11084.1"/>
    </source>
</evidence>
<feature type="binding site" evidence="6">
    <location>
        <position position="167"/>
    </location>
    <ligand>
        <name>a divalent metal cation</name>
        <dbReference type="ChEBI" id="CHEBI:60240"/>
        <label>2</label>
        <note>catalytic</note>
    </ligand>
</feature>
<evidence type="ECO:0000256" key="4">
    <source>
        <dbReference type="ARBA" id="ARBA00022723"/>
    </source>
</evidence>
<dbReference type="RefSeq" id="WP_110172667.1">
    <property type="nucleotide sequence ID" value="NZ_CP015136.1"/>
</dbReference>
<name>A0A143PTE8_LUTPR</name>
<organism evidence="9 10">
    <name type="scientific">Luteitalea pratensis</name>
    <dbReference type="NCBI Taxonomy" id="1855912"/>
    <lineage>
        <taxon>Bacteria</taxon>
        <taxon>Pseudomonadati</taxon>
        <taxon>Acidobacteriota</taxon>
        <taxon>Vicinamibacteria</taxon>
        <taxon>Vicinamibacterales</taxon>
        <taxon>Vicinamibacteraceae</taxon>
        <taxon>Luteitalea</taxon>
    </lineage>
</organism>
<dbReference type="EC" id="3.4.11.18" evidence="6 7"/>
<dbReference type="STRING" id="1855912.LuPra_04329"/>
<keyword evidence="3 6" id="KW-0645">Protease</keyword>
<dbReference type="OrthoDB" id="9802055at2"/>
<dbReference type="KEGG" id="abac:LuPra_04329"/>
<feature type="binding site" evidence="6">
    <location>
        <position position="93"/>
    </location>
    <ligand>
        <name>a divalent metal cation</name>
        <dbReference type="ChEBI" id="CHEBI:60240"/>
        <label>1</label>
    </ligand>
</feature>
<keyword evidence="2 6" id="KW-0031">Aminopeptidase</keyword>
<evidence type="ECO:0000256" key="1">
    <source>
        <dbReference type="ARBA" id="ARBA00002521"/>
    </source>
</evidence>
<keyword evidence="5 6" id="KW-0378">Hydrolase</keyword>
<dbReference type="PRINTS" id="PR00599">
    <property type="entry name" value="MAPEPTIDASE"/>
</dbReference>
<reference evidence="9 10" key="1">
    <citation type="journal article" date="2016" name="Genome Announc.">
        <title>First Complete Genome Sequence of a Subdivision 6 Acidobacterium Strain.</title>
        <authorList>
            <person name="Huang S."/>
            <person name="Vieira S."/>
            <person name="Bunk B."/>
            <person name="Riedel T."/>
            <person name="Sproer C."/>
            <person name="Overmann J."/>
        </authorList>
    </citation>
    <scope>NUCLEOTIDE SEQUENCE [LARGE SCALE GENOMIC DNA]</scope>
    <source>
        <strain evidence="10">DSM 100886 HEG_-6_39</strain>
    </source>
</reference>
<dbReference type="SUPFAM" id="SSF55920">
    <property type="entry name" value="Creatinase/aminopeptidase"/>
    <property type="match status" value="1"/>
</dbReference>
<dbReference type="Pfam" id="PF00557">
    <property type="entry name" value="Peptidase_M24"/>
    <property type="match status" value="1"/>
</dbReference>
<dbReference type="Gene3D" id="3.90.230.10">
    <property type="entry name" value="Creatinase/methionine aminopeptidase superfamily"/>
    <property type="match status" value="1"/>
</dbReference>
<dbReference type="GO" id="GO:0006508">
    <property type="term" value="P:proteolysis"/>
    <property type="evidence" value="ECO:0007669"/>
    <property type="project" value="UniProtKB-KW"/>
</dbReference>
<accession>A0A143PTE8</accession>
<evidence type="ECO:0000259" key="8">
    <source>
        <dbReference type="Pfam" id="PF00557"/>
    </source>
</evidence>
<dbReference type="NCBIfam" id="TIGR00500">
    <property type="entry name" value="met_pdase_I"/>
    <property type="match status" value="1"/>
</dbReference>
<evidence type="ECO:0000256" key="6">
    <source>
        <dbReference type="HAMAP-Rule" id="MF_01974"/>
    </source>
</evidence>
<comment type="cofactor">
    <cofactor evidence="6">
        <name>Co(2+)</name>
        <dbReference type="ChEBI" id="CHEBI:48828"/>
    </cofactor>
    <cofactor evidence="6">
        <name>Zn(2+)</name>
        <dbReference type="ChEBI" id="CHEBI:29105"/>
    </cofactor>
    <cofactor evidence="6">
        <name>Mn(2+)</name>
        <dbReference type="ChEBI" id="CHEBI:29035"/>
    </cofactor>
    <cofactor evidence="6">
        <name>Fe(2+)</name>
        <dbReference type="ChEBI" id="CHEBI:29033"/>
    </cofactor>
    <text evidence="6">Binds 2 divalent metal cations per subunit. Has a high-affinity and a low affinity metal-binding site. The true nature of the physiological cofactor is under debate. The enzyme is active with cobalt, zinc, manganese or divalent iron ions. Most likely, methionine aminopeptidases function as mononuclear Fe(2+)-metalloproteases under physiological conditions, and the catalytically relevant metal-binding site has been assigned to the histidine-containing high-affinity site.</text>
</comment>
<proteinExistence type="inferred from homology"/>
<evidence type="ECO:0000313" key="10">
    <source>
        <dbReference type="Proteomes" id="UP000076079"/>
    </source>
</evidence>
<dbReference type="Proteomes" id="UP000076079">
    <property type="component" value="Chromosome"/>
</dbReference>
<dbReference type="PANTHER" id="PTHR43330:SF13">
    <property type="entry name" value="METHIONINE AMINOPEPTIDASE 2"/>
    <property type="match status" value="1"/>
</dbReference>
<sequence>MSITTTEELFGMRRAGRVVADALAAMRAAVVPGTTPADIEAVGADILRRHGARAAPMVVYGAPCAAFVSVNDAVVHGLPTRTKLRAGDLVKIDVTPELDGFIADGAITVAVEPSTSRGRRLARAAEGALSAALAQVRPGIPVYALGAIIDRHVRNQGFSVIRDLTGHGVGRSIHEAPEVPNYDPGGRSPLLTDGMVIAVEPLVAERSGSVRVTGDRWTISTRDGGWTAHCEHTIVVTPEGALVLTAATPDDPTRH</sequence>
<comment type="subunit">
    <text evidence="6">Monomer.</text>
</comment>
<keyword evidence="4 6" id="KW-0479">Metal-binding</keyword>
<dbReference type="InterPro" id="IPR002467">
    <property type="entry name" value="Pept_M24A_MAP1"/>
</dbReference>
<evidence type="ECO:0000256" key="5">
    <source>
        <dbReference type="ARBA" id="ARBA00022801"/>
    </source>
</evidence>
<evidence type="ECO:0000256" key="2">
    <source>
        <dbReference type="ARBA" id="ARBA00022438"/>
    </source>
</evidence>
<feature type="domain" description="Peptidase M24" evidence="8">
    <location>
        <begin position="12"/>
        <end position="237"/>
    </location>
</feature>
<protein>
    <recommendedName>
        <fullName evidence="6 7">Methionine aminopeptidase</fullName>
        <shortName evidence="6">MAP</shortName>
        <shortName evidence="6">MetAP</shortName>
        <ecNumber evidence="6 7">3.4.11.18</ecNumber>
    </recommendedName>
    <alternativeName>
        <fullName evidence="6">Peptidase M</fullName>
    </alternativeName>
</protein>
<feature type="binding site" evidence="6">
    <location>
        <position position="104"/>
    </location>
    <ligand>
        <name>a divalent metal cation</name>
        <dbReference type="ChEBI" id="CHEBI:60240"/>
        <label>2</label>
        <note>catalytic</note>
    </ligand>
</feature>
<dbReference type="AlphaFoldDB" id="A0A143PTE8"/>